<keyword evidence="3" id="KW-0862">Zinc</keyword>
<feature type="region of interest" description="Disordered" evidence="5">
    <location>
        <begin position="765"/>
        <end position="799"/>
    </location>
</feature>
<dbReference type="SUPFAM" id="SSF57850">
    <property type="entry name" value="RING/U-box"/>
    <property type="match status" value="4"/>
</dbReference>
<dbReference type="SMART" id="SM00291">
    <property type="entry name" value="ZnF_ZZ"/>
    <property type="match status" value="4"/>
</dbReference>
<evidence type="ECO:0000256" key="5">
    <source>
        <dbReference type="SAM" id="MobiDB-lite"/>
    </source>
</evidence>
<dbReference type="Pfam" id="PF00569">
    <property type="entry name" value="ZZ"/>
    <property type="match status" value="2"/>
</dbReference>
<evidence type="ECO:0000256" key="3">
    <source>
        <dbReference type="ARBA" id="ARBA00022833"/>
    </source>
</evidence>
<dbReference type="CDD" id="cd14947">
    <property type="entry name" value="NBR1_like"/>
    <property type="match status" value="1"/>
</dbReference>
<gene>
    <name evidence="7" type="ORF">EX30DRAFT_342901</name>
</gene>
<dbReference type="Gene3D" id="2.60.40.10">
    <property type="entry name" value="Immunoglobulins"/>
    <property type="match status" value="1"/>
</dbReference>
<dbReference type="PANTHER" id="PTHR20930">
    <property type="entry name" value="OVARIAN CARCINOMA ANTIGEN CA125-RELATED"/>
    <property type="match status" value="1"/>
</dbReference>
<sequence>MSSQNPVSPDTPITIKVNHANGIRRFKLPLRDLNANSFETRLRELLAIPANDNVEFERYSDSAGSWIKLDSNNVGVYRQLYRAAKAKLKLRIKANVVPAPESLIDAADTASIQTTETLLPSYSSVEVTQAPAEPASSVVTPEAIDDAVARAVNSHFSSQEFSEKLVQTVRVEVEKQTPPPPPAEPEIPTTNTMPIAEPSEVPPIDLEDGVIYSIYCNNCSNQIHALHYHCQDCENGDFDLCENCIGMGIHCNNDQHVLTARTFTEHGTTTTCEVLHGKTHIKKAEPVEPEKPVEPLCNSCCFATGIIKCKDCSNYDLCLSCFIDNMHGHDPRHEFMADGQVKLTTEERRMLKAGRDEPHNAICDGCDKDIRGIRHKCIDCRDFDYCSYCAIRYKSTHPGHRFLKVYGCHDLASLVEVSAPSIKAMHYGVYCDGPLCNRARQSTCIRGVRYKCAICPDTDFCGDCESSPKNGHNATHPLIKMKTPIRHVVVTTTDNNVGVMGDCVVPLVEQKLVNRPISIPTSVQTIADVKPAPVEFKTEAQPEVKPEVNVKTEVKEEVKYVNDNVEVESDDEIPALVKDKSSFELAKSDPLRATFISETVSDGTSFEVGQAFTQTWVMENTGTTSWPAGVTVTFAGGAYMFLRSDASTLNATITQQEVPVGGRCAFSVNLNATWPASRHYLSYWRLTTPDGTKFGDNIWCSINVVPEPTKAPSSTASVAGSVAAPSVKGASEMVDSFERISQASSSDHMRASHESDMIFPKLPVESPEHSVESLKNEPAQHQPNSSPISPVSTNRALALSDDGLEEIEFSSIGDSESYLTDEEYDVLDASDEEEFEEMERI</sequence>
<dbReference type="PROSITE" id="PS50135">
    <property type="entry name" value="ZF_ZZ_2"/>
    <property type="match status" value="1"/>
</dbReference>
<name>A0A4S2MP91_9PEZI</name>
<feature type="compositionally biased region" description="Polar residues" evidence="5">
    <location>
        <begin position="779"/>
        <end position="795"/>
    </location>
</feature>
<feature type="domain" description="ZZ-type" evidence="6">
    <location>
        <begin position="431"/>
        <end position="486"/>
    </location>
</feature>
<dbReference type="InterPro" id="IPR000433">
    <property type="entry name" value="Znf_ZZ"/>
</dbReference>
<feature type="compositionally biased region" description="Basic and acidic residues" evidence="5">
    <location>
        <begin position="766"/>
        <end position="775"/>
    </location>
</feature>
<evidence type="ECO:0000259" key="6">
    <source>
        <dbReference type="PROSITE" id="PS50135"/>
    </source>
</evidence>
<dbReference type="AlphaFoldDB" id="A0A4S2MP91"/>
<dbReference type="STRING" id="341454.A0A4S2MP91"/>
<evidence type="ECO:0000256" key="1">
    <source>
        <dbReference type="ARBA" id="ARBA00022723"/>
    </source>
</evidence>
<reference evidence="7 8" key="1">
    <citation type="submission" date="2019-04" db="EMBL/GenBank/DDBJ databases">
        <title>Comparative genomics and transcriptomics to analyze fruiting body development in filamentous ascomycetes.</title>
        <authorList>
            <consortium name="DOE Joint Genome Institute"/>
            <person name="Lutkenhaus R."/>
            <person name="Traeger S."/>
            <person name="Breuer J."/>
            <person name="Kuo A."/>
            <person name="Lipzen A."/>
            <person name="Pangilinan J."/>
            <person name="Dilworth D."/>
            <person name="Sandor L."/>
            <person name="Poggeler S."/>
            <person name="Barry K."/>
            <person name="Grigoriev I.V."/>
            <person name="Nowrousian M."/>
        </authorList>
    </citation>
    <scope>NUCLEOTIDE SEQUENCE [LARGE SCALE GENOMIC DNA]</scope>
    <source>
        <strain evidence="7 8">CBS 389.68</strain>
    </source>
</reference>
<proteinExistence type="predicted"/>
<dbReference type="PANTHER" id="PTHR20930:SF0">
    <property type="entry name" value="PROTEIN ILRUN"/>
    <property type="match status" value="1"/>
</dbReference>
<evidence type="ECO:0000256" key="2">
    <source>
        <dbReference type="ARBA" id="ARBA00022771"/>
    </source>
</evidence>
<dbReference type="InterPro" id="IPR032350">
    <property type="entry name" value="Nbr1_FW"/>
</dbReference>
<dbReference type="Proteomes" id="UP000298138">
    <property type="component" value="Unassembled WGS sequence"/>
</dbReference>
<dbReference type="EMBL" id="ML220137">
    <property type="protein sequence ID" value="TGZ78855.1"/>
    <property type="molecule type" value="Genomic_DNA"/>
</dbReference>
<evidence type="ECO:0000313" key="7">
    <source>
        <dbReference type="EMBL" id="TGZ78855.1"/>
    </source>
</evidence>
<dbReference type="GO" id="GO:0008270">
    <property type="term" value="F:zinc ion binding"/>
    <property type="evidence" value="ECO:0007669"/>
    <property type="project" value="UniProtKB-KW"/>
</dbReference>
<evidence type="ECO:0000313" key="8">
    <source>
        <dbReference type="Proteomes" id="UP000298138"/>
    </source>
</evidence>
<organism evidence="7 8">
    <name type="scientific">Ascodesmis nigricans</name>
    <dbReference type="NCBI Taxonomy" id="341454"/>
    <lineage>
        <taxon>Eukaryota</taxon>
        <taxon>Fungi</taxon>
        <taxon>Dikarya</taxon>
        <taxon>Ascomycota</taxon>
        <taxon>Pezizomycotina</taxon>
        <taxon>Pezizomycetes</taxon>
        <taxon>Pezizales</taxon>
        <taxon>Ascodesmidaceae</taxon>
        <taxon>Ascodesmis</taxon>
    </lineage>
</organism>
<keyword evidence="1" id="KW-0479">Metal-binding</keyword>
<dbReference type="InParanoid" id="A0A4S2MP91"/>
<dbReference type="CDD" id="cd02340">
    <property type="entry name" value="ZZ_NBR1_like"/>
    <property type="match status" value="2"/>
</dbReference>
<protein>
    <recommendedName>
        <fullName evidence="6">ZZ-type domain-containing protein</fullName>
    </recommendedName>
</protein>
<keyword evidence="2 4" id="KW-0863">Zinc-finger</keyword>
<accession>A0A4S2MP91</accession>
<feature type="region of interest" description="Disordered" evidence="5">
    <location>
        <begin position="174"/>
        <end position="196"/>
    </location>
</feature>
<dbReference type="InterPro" id="IPR043145">
    <property type="entry name" value="Znf_ZZ_sf"/>
</dbReference>
<dbReference type="OrthoDB" id="661148at2759"/>
<dbReference type="Gene3D" id="3.30.60.90">
    <property type="match status" value="3"/>
</dbReference>
<evidence type="ECO:0000256" key="4">
    <source>
        <dbReference type="PROSITE-ProRule" id="PRU00228"/>
    </source>
</evidence>
<dbReference type="Pfam" id="PF16158">
    <property type="entry name" value="N_BRCA1_IG"/>
    <property type="match status" value="1"/>
</dbReference>
<dbReference type="InterPro" id="IPR013783">
    <property type="entry name" value="Ig-like_fold"/>
</dbReference>
<keyword evidence="8" id="KW-1185">Reference proteome</keyword>